<accession>A0A839PRG8</accession>
<comment type="caution">
    <text evidence="1">The sequence shown here is derived from an EMBL/GenBank/DDBJ whole genome shotgun (WGS) entry which is preliminary data.</text>
</comment>
<gene>
    <name evidence="1" type="ORF">FHW14_001261</name>
</gene>
<dbReference type="EMBL" id="JACHVT010000003">
    <property type="protein sequence ID" value="MBB2986107.1"/>
    <property type="molecule type" value="Genomic_DNA"/>
</dbReference>
<evidence type="ECO:0000313" key="2">
    <source>
        <dbReference type="Proteomes" id="UP000590811"/>
    </source>
</evidence>
<reference evidence="1 2" key="1">
    <citation type="submission" date="2020-08" db="EMBL/GenBank/DDBJ databases">
        <title>Genomic Encyclopedia of Type Strains, Phase IV (KMG-V): Genome sequencing to study the core and pangenomes of soil and plant-associated prokaryotes.</title>
        <authorList>
            <person name="Whitman W."/>
        </authorList>
    </citation>
    <scope>NUCLEOTIDE SEQUENCE [LARGE SCALE GENOMIC DNA]</scope>
    <source>
        <strain evidence="1 2">B3ACCR2</strain>
    </source>
</reference>
<proteinExistence type="predicted"/>
<dbReference type="RefSeq" id="WP_184509147.1">
    <property type="nucleotide sequence ID" value="NZ_JACHVT010000003.1"/>
</dbReference>
<dbReference type="AlphaFoldDB" id="A0A839PRG8"/>
<organism evidence="1 2">
    <name type="scientific">Terracoccus luteus</name>
    <dbReference type="NCBI Taxonomy" id="53356"/>
    <lineage>
        <taxon>Bacteria</taxon>
        <taxon>Bacillati</taxon>
        <taxon>Actinomycetota</taxon>
        <taxon>Actinomycetes</taxon>
        <taxon>Micrococcales</taxon>
        <taxon>Intrasporangiaceae</taxon>
        <taxon>Terracoccus</taxon>
    </lineage>
</organism>
<sequence>MSDLGCPPGRIPAWDFPSPGRGVTARAAVDKLLASMTWADWSQATATPAPVGYPKAPVQTWIVSLSNRPEISLKVTDAGTMFKAYPDTVCHA</sequence>
<protein>
    <submittedName>
        <fullName evidence="1">Uncharacterized protein</fullName>
    </submittedName>
</protein>
<name>A0A839PRG8_9MICO</name>
<evidence type="ECO:0000313" key="1">
    <source>
        <dbReference type="EMBL" id="MBB2986107.1"/>
    </source>
</evidence>
<dbReference type="Proteomes" id="UP000590811">
    <property type="component" value="Unassembled WGS sequence"/>
</dbReference>